<dbReference type="InterPro" id="IPR002831">
    <property type="entry name" value="Tscrpt_reg_TrmB_N"/>
</dbReference>
<keyword evidence="3" id="KW-1185">Reference proteome</keyword>
<dbReference type="RefSeq" id="WP_159527380.1">
    <property type="nucleotide sequence ID" value="NZ_WUUU01000180.1"/>
</dbReference>
<dbReference type="EMBL" id="WUUU01000180">
    <property type="protein sequence ID" value="MXR21973.1"/>
    <property type="molecule type" value="Genomic_DNA"/>
</dbReference>
<dbReference type="Pfam" id="PF01978">
    <property type="entry name" value="TrmB"/>
    <property type="match status" value="1"/>
</dbReference>
<comment type="caution">
    <text evidence="2">The sequence shown here is derived from an EMBL/GenBank/DDBJ whole genome shotgun (WGS) entry which is preliminary data.</text>
</comment>
<evidence type="ECO:0000313" key="3">
    <source>
        <dbReference type="Proteomes" id="UP000471521"/>
    </source>
</evidence>
<evidence type="ECO:0000313" key="2">
    <source>
        <dbReference type="EMBL" id="MXR21973.1"/>
    </source>
</evidence>
<dbReference type="OrthoDB" id="9141at2157"/>
<sequence length="135" mass="15395">MVDSVSAELERDLECLDLLACIHGLNDRDREVFQVLQEAGEALTVDDVADRNGCDRTTAYRSISRLVDADVVVQSQVNYEQGGYYHVYRPRQPETVARDMQRLLNDWYANVSQLIHEFEQPDASGDACTRSIRDQ</sequence>
<dbReference type="SUPFAM" id="SSF46785">
    <property type="entry name" value="Winged helix' DNA-binding domain"/>
    <property type="match status" value="1"/>
</dbReference>
<protein>
    <submittedName>
        <fullName evidence="2">Transcriptional regulator</fullName>
    </submittedName>
</protein>
<dbReference type="Gene3D" id="1.10.10.10">
    <property type="entry name" value="Winged helix-like DNA-binding domain superfamily/Winged helix DNA-binding domain"/>
    <property type="match status" value="1"/>
</dbReference>
<feature type="domain" description="Transcription regulator TrmB N-terminal" evidence="1">
    <location>
        <begin position="20"/>
        <end position="94"/>
    </location>
</feature>
<dbReference type="Proteomes" id="UP000471521">
    <property type="component" value="Unassembled WGS sequence"/>
</dbReference>
<reference evidence="2 3" key="1">
    <citation type="submission" date="2019-12" db="EMBL/GenBank/DDBJ databases">
        <title>Isolation and characterization of three novel carbon monoxide-oxidizing members of Halobacteria from salione crusts and soils.</title>
        <authorList>
            <person name="Myers M.R."/>
            <person name="King G.M."/>
        </authorList>
    </citation>
    <scope>NUCLEOTIDE SEQUENCE [LARGE SCALE GENOMIC DNA]</scope>
    <source>
        <strain evidence="2 3">PCN9</strain>
    </source>
</reference>
<dbReference type="InterPro" id="IPR036390">
    <property type="entry name" value="WH_DNA-bd_sf"/>
</dbReference>
<accession>A0A6B0SQX7</accession>
<dbReference type="InterPro" id="IPR036388">
    <property type="entry name" value="WH-like_DNA-bd_sf"/>
</dbReference>
<dbReference type="AlphaFoldDB" id="A0A6B0SQX7"/>
<gene>
    <name evidence="2" type="ORF">GRX66_15710</name>
</gene>
<evidence type="ECO:0000259" key="1">
    <source>
        <dbReference type="Pfam" id="PF01978"/>
    </source>
</evidence>
<organism evidence="2 3">
    <name type="scientific">Halobacterium bonnevillei</name>
    <dbReference type="NCBI Taxonomy" id="2692200"/>
    <lineage>
        <taxon>Archaea</taxon>
        <taxon>Methanobacteriati</taxon>
        <taxon>Methanobacteriota</taxon>
        <taxon>Stenosarchaea group</taxon>
        <taxon>Halobacteria</taxon>
        <taxon>Halobacteriales</taxon>
        <taxon>Halobacteriaceae</taxon>
        <taxon>Halobacterium</taxon>
    </lineage>
</organism>
<name>A0A6B0SQX7_9EURY</name>
<proteinExistence type="predicted"/>